<dbReference type="AlphaFoldDB" id="A0A0V1L5V5"/>
<dbReference type="Proteomes" id="UP000054721">
    <property type="component" value="Unassembled WGS sequence"/>
</dbReference>
<name>A0A0V1L5V5_9BILA</name>
<evidence type="ECO:0000313" key="1">
    <source>
        <dbReference type="EMBL" id="KRZ54948.1"/>
    </source>
</evidence>
<proteinExistence type="predicted"/>
<reference evidence="1 2" key="1">
    <citation type="submission" date="2015-05" db="EMBL/GenBank/DDBJ databases">
        <title>Evolution of Trichinella species and genotypes.</title>
        <authorList>
            <person name="Korhonen P.K."/>
            <person name="Edoardo P."/>
            <person name="Giuseppe L.R."/>
            <person name="Gasser R.B."/>
        </authorList>
    </citation>
    <scope>NUCLEOTIDE SEQUENCE [LARGE SCALE GENOMIC DNA]</scope>
    <source>
        <strain evidence="1">ISS10</strain>
    </source>
</reference>
<organism evidence="1 2">
    <name type="scientific">Trichinella nativa</name>
    <dbReference type="NCBI Taxonomy" id="6335"/>
    <lineage>
        <taxon>Eukaryota</taxon>
        <taxon>Metazoa</taxon>
        <taxon>Ecdysozoa</taxon>
        <taxon>Nematoda</taxon>
        <taxon>Enoplea</taxon>
        <taxon>Dorylaimia</taxon>
        <taxon>Trichinellida</taxon>
        <taxon>Trichinellidae</taxon>
        <taxon>Trichinella</taxon>
    </lineage>
</organism>
<comment type="caution">
    <text evidence="1">The sequence shown here is derived from an EMBL/GenBank/DDBJ whole genome shotgun (WGS) entry which is preliminary data.</text>
</comment>
<dbReference type="EMBL" id="JYDW01000126">
    <property type="protein sequence ID" value="KRZ54948.1"/>
    <property type="molecule type" value="Genomic_DNA"/>
</dbReference>
<dbReference type="OrthoDB" id="5935034at2759"/>
<accession>A0A0V1L5V5</accession>
<keyword evidence="2" id="KW-1185">Reference proteome</keyword>
<sequence length="201" mass="22822">MSMLKKHFMGCSSFRLLKRQQRLVDASFFLRLSSSQLFHHVLLMVRQPLRRPLYEMSFFRIAKVADDLGVPFATFACPDNLLLVESMVFKWPLSRGFFTMVNSLCLTSSIPMDVLHHSSPDRLTACLFRCLNCSRNTKFLSKRKHCFLLSKANGLFLRTDARGGQLASETRLCGLEAKSSRTVCSTYDAVHGDPDNGMTVQ</sequence>
<evidence type="ECO:0000313" key="2">
    <source>
        <dbReference type="Proteomes" id="UP000054721"/>
    </source>
</evidence>
<protein>
    <submittedName>
        <fullName evidence="1">Uncharacterized protein</fullName>
    </submittedName>
</protein>
<gene>
    <name evidence="1" type="ORF">T02_8585</name>
</gene>